<evidence type="ECO:0000256" key="3">
    <source>
        <dbReference type="ARBA" id="ARBA00022448"/>
    </source>
</evidence>
<feature type="transmembrane region" description="Helical" evidence="10">
    <location>
        <begin position="120"/>
        <end position="137"/>
    </location>
</feature>
<dbReference type="SUPFAM" id="SSF103473">
    <property type="entry name" value="MFS general substrate transporter"/>
    <property type="match status" value="1"/>
</dbReference>
<dbReference type="GO" id="GO:0016020">
    <property type="term" value="C:membrane"/>
    <property type="evidence" value="ECO:0007669"/>
    <property type="project" value="UniProtKB-SubCell"/>
</dbReference>
<dbReference type="eggNOG" id="KOG0254">
    <property type="taxonomic scope" value="Eukaryota"/>
</dbReference>
<evidence type="ECO:0000256" key="7">
    <source>
        <dbReference type="ARBA" id="ARBA00049119"/>
    </source>
</evidence>
<accession>A0A0W0G5U6</accession>
<dbReference type="PRINTS" id="PR00171">
    <property type="entry name" value="SUGRTRNSPORT"/>
</dbReference>
<feature type="transmembrane region" description="Helical" evidence="10">
    <location>
        <begin position="260"/>
        <end position="279"/>
    </location>
</feature>
<dbReference type="PANTHER" id="PTHR48020">
    <property type="entry name" value="PROTON MYO-INOSITOL COTRANSPORTER"/>
    <property type="match status" value="1"/>
</dbReference>
<dbReference type="GO" id="GO:0015791">
    <property type="term" value="P:polyol transmembrane transport"/>
    <property type="evidence" value="ECO:0007669"/>
    <property type="project" value="UniProtKB-ARBA"/>
</dbReference>
<gene>
    <name evidence="12" type="ORF">WG66_3487</name>
</gene>
<evidence type="ECO:0000256" key="2">
    <source>
        <dbReference type="ARBA" id="ARBA00010992"/>
    </source>
</evidence>
<comment type="caution">
    <text evidence="12">The sequence shown here is derived from an EMBL/GenBank/DDBJ whole genome shotgun (WGS) entry which is preliminary data.</text>
</comment>
<dbReference type="PROSITE" id="PS50850">
    <property type="entry name" value="MFS"/>
    <property type="match status" value="1"/>
</dbReference>
<feature type="transmembrane region" description="Helical" evidence="10">
    <location>
        <begin position="451"/>
        <end position="473"/>
    </location>
</feature>
<proteinExistence type="inferred from homology"/>
<evidence type="ECO:0000259" key="11">
    <source>
        <dbReference type="PROSITE" id="PS50850"/>
    </source>
</evidence>
<feature type="transmembrane region" description="Helical" evidence="10">
    <location>
        <begin position="226"/>
        <end position="248"/>
    </location>
</feature>
<dbReference type="Pfam" id="PF00083">
    <property type="entry name" value="Sugar_tr"/>
    <property type="match status" value="1"/>
</dbReference>
<keyword evidence="5 10" id="KW-1133">Transmembrane helix</keyword>
<feature type="transmembrane region" description="Helical" evidence="10">
    <location>
        <begin position="170"/>
        <end position="190"/>
    </location>
</feature>
<feature type="transmembrane region" description="Helical" evidence="10">
    <location>
        <begin position="485"/>
        <end position="503"/>
    </location>
</feature>
<evidence type="ECO:0000313" key="12">
    <source>
        <dbReference type="EMBL" id="KTB43931.1"/>
    </source>
</evidence>
<evidence type="ECO:0000256" key="10">
    <source>
        <dbReference type="SAM" id="Phobius"/>
    </source>
</evidence>
<evidence type="ECO:0000313" key="13">
    <source>
        <dbReference type="Proteomes" id="UP000054988"/>
    </source>
</evidence>
<protein>
    <recommendedName>
        <fullName evidence="11">Major facilitator superfamily (MFS) profile domain-containing protein</fullName>
    </recommendedName>
</protein>
<dbReference type="EMBL" id="LATX01001042">
    <property type="protein sequence ID" value="KTB43931.1"/>
    <property type="molecule type" value="Genomic_DNA"/>
</dbReference>
<dbReference type="FunFam" id="1.20.1250.20:FF:000100">
    <property type="entry name" value="MFS sugar transporter, putative"/>
    <property type="match status" value="1"/>
</dbReference>
<feature type="transmembrane region" description="Helical" evidence="10">
    <location>
        <begin position="524"/>
        <end position="544"/>
    </location>
</feature>
<evidence type="ECO:0000256" key="1">
    <source>
        <dbReference type="ARBA" id="ARBA00004141"/>
    </source>
</evidence>
<dbReference type="PANTHER" id="PTHR48020:SF25">
    <property type="entry name" value="SUGAR TRANSPORTER, PUTATIVE (AFU_ORTHOLOGUE AFUA_7G05830)-RELATED"/>
    <property type="match status" value="1"/>
</dbReference>
<dbReference type="GO" id="GO:0022857">
    <property type="term" value="F:transmembrane transporter activity"/>
    <property type="evidence" value="ECO:0007669"/>
    <property type="project" value="InterPro"/>
</dbReference>
<feature type="transmembrane region" description="Helical" evidence="10">
    <location>
        <begin position="202"/>
        <end position="220"/>
    </location>
</feature>
<comment type="catalytic activity">
    <reaction evidence="7">
        <text>myo-inositol(out) + H(+)(out) = myo-inositol(in) + H(+)(in)</text>
        <dbReference type="Rhea" id="RHEA:60364"/>
        <dbReference type="ChEBI" id="CHEBI:15378"/>
        <dbReference type="ChEBI" id="CHEBI:17268"/>
    </reaction>
</comment>
<feature type="transmembrane region" description="Helical" evidence="10">
    <location>
        <begin position="388"/>
        <end position="407"/>
    </location>
</feature>
<feature type="transmembrane region" description="Helical" evidence="10">
    <location>
        <begin position="427"/>
        <end position="444"/>
    </location>
</feature>
<dbReference type="AlphaFoldDB" id="A0A0W0G5U6"/>
<keyword evidence="4 10" id="KW-0812">Transmembrane</keyword>
<comment type="subcellular location">
    <subcellularLocation>
        <location evidence="1">Membrane</location>
        <topology evidence="1">Multi-pass membrane protein</topology>
    </subcellularLocation>
</comment>
<reference evidence="12 13" key="1">
    <citation type="submission" date="2015-12" db="EMBL/GenBank/DDBJ databases">
        <title>Draft genome sequence of Moniliophthora roreri, the causal agent of frosty pod rot of cacao.</title>
        <authorList>
            <person name="Aime M.C."/>
            <person name="Diaz-Valderrama J.R."/>
            <person name="Kijpornyongpan T."/>
            <person name="Phillips-Mora W."/>
        </authorList>
    </citation>
    <scope>NUCLEOTIDE SEQUENCE [LARGE SCALE GENOMIC DNA]</scope>
    <source>
        <strain evidence="12 13">MCA 2952</strain>
    </source>
</reference>
<evidence type="ECO:0000256" key="8">
    <source>
        <dbReference type="RuleBase" id="RU003346"/>
    </source>
</evidence>
<dbReference type="Gene3D" id="1.20.1250.20">
    <property type="entry name" value="MFS general substrate transporter like domains"/>
    <property type="match status" value="1"/>
</dbReference>
<feature type="transmembrane region" description="Helical" evidence="10">
    <location>
        <begin position="299"/>
        <end position="318"/>
    </location>
</feature>
<dbReference type="InterPro" id="IPR020846">
    <property type="entry name" value="MFS_dom"/>
</dbReference>
<name>A0A0W0G5U6_MONRR</name>
<organism evidence="12 13">
    <name type="scientific">Moniliophthora roreri</name>
    <name type="common">Frosty pod rot fungus</name>
    <name type="synonym">Monilia roreri</name>
    <dbReference type="NCBI Taxonomy" id="221103"/>
    <lineage>
        <taxon>Eukaryota</taxon>
        <taxon>Fungi</taxon>
        <taxon>Dikarya</taxon>
        <taxon>Basidiomycota</taxon>
        <taxon>Agaricomycotina</taxon>
        <taxon>Agaricomycetes</taxon>
        <taxon>Agaricomycetidae</taxon>
        <taxon>Agaricales</taxon>
        <taxon>Marasmiineae</taxon>
        <taxon>Marasmiaceae</taxon>
        <taxon>Moniliophthora</taxon>
    </lineage>
</organism>
<dbReference type="InterPro" id="IPR005828">
    <property type="entry name" value="MFS_sugar_transport-like"/>
</dbReference>
<dbReference type="Proteomes" id="UP000054988">
    <property type="component" value="Unassembled WGS sequence"/>
</dbReference>
<evidence type="ECO:0000256" key="5">
    <source>
        <dbReference type="ARBA" id="ARBA00022989"/>
    </source>
</evidence>
<feature type="transmembrane region" description="Helical" evidence="10">
    <location>
        <begin position="556"/>
        <end position="575"/>
    </location>
</feature>
<dbReference type="GO" id="GO:0015798">
    <property type="term" value="P:myo-inositol transport"/>
    <property type="evidence" value="ECO:0007669"/>
    <property type="project" value="UniProtKB-ARBA"/>
</dbReference>
<comment type="similarity">
    <text evidence="2 8">Belongs to the major facilitator superfamily. Sugar transporter (TC 2.A.1.1) family.</text>
</comment>
<feature type="compositionally biased region" description="Basic and acidic residues" evidence="9">
    <location>
        <begin position="10"/>
        <end position="35"/>
    </location>
</feature>
<dbReference type="NCBIfam" id="TIGR00879">
    <property type="entry name" value="SP"/>
    <property type="match status" value="1"/>
</dbReference>
<keyword evidence="6 10" id="KW-0472">Membrane</keyword>
<dbReference type="InterPro" id="IPR050814">
    <property type="entry name" value="Myo-inositol_Transporter"/>
</dbReference>
<evidence type="ECO:0000256" key="6">
    <source>
        <dbReference type="ARBA" id="ARBA00023136"/>
    </source>
</evidence>
<feature type="domain" description="Major facilitator superfamily (MFS) profile" evidence="11">
    <location>
        <begin position="124"/>
        <end position="579"/>
    </location>
</feature>
<evidence type="ECO:0000256" key="9">
    <source>
        <dbReference type="SAM" id="MobiDB-lite"/>
    </source>
</evidence>
<keyword evidence="3 8" id="KW-0813">Transport</keyword>
<evidence type="ECO:0000256" key="4">
    <source>
        <dbReference type="ARBA" id="ARBA00022692"/>
    </source>
</evidence>
<sequence>MSSSFSTSERQNEKNSINEHEDIGPAKSMNKDTETGRLNLGENVNSKLANPLHGLTHDQLTQEAKVFAETHGMEDLVLDFQKGALVAQDPTAFESLSILTEEDKELLRRETTHKWSHPRTLYYLVVVCSMAAAVQGMDEAVINGANLFFASQFGIDPDTPDVALQSRNQWLYGLVNSAPYLCCAVLGCWLTDPLNRFLGRRGTIFVTAVFSFITCIWQGLTNSWWHLFISRFVLGIGIGPKSATVPVYAAECAPPAIRGALVMMWQMWTAFGIMLGTVVDLAFLDIPDRSGIEGLKWRLMLGSAGIPALFLAIQVFLCPESPRWYMLRNRHRDAFNSLMRLRHSNMQAARDLYYMHVLLEAEKQISQSHRNRFIELFTVPRNRRATQASLIVMFMQQFCGINVIAYYSTTIFVEANLSEKQAQLASWGYGMINWLFAIPAFYTIDTFGRRNLLLTSFPLMAIFLLLAGFGFWIPYNPDDPNPDPSRIAVVALGIYLFAISYSPGEGPVPFTYSAEAFPLYVRDIGMSLATAVLWLFNFVLAFTWPRLLGAFRPQGAFGYYAAWNMIGFFAALLFVPETKGLSLEELDQVFSVSTRKHASYQLKALPHNIKKYIFRMKVEDLPPLYEHEGAVGTKTYAPGGAFA</sequence>
<feature type="region of interest" description="Disordered" evidence="9">
    <location>
        <begin position="1"/>
        <end position="38"/>
    </location>
</feature>
<dbReference type="InterPro" id="IPR036259">
    <property type="entry name" value="MFS_trans_sf"/>
</dbReference>
<dbReference type="InterPro" id="IPR003663">
    <property type="entry name" value="Sugar/inositol_transpt"/>
</dbReference>